<dbReference type="Proteomes" id="UP000593838">
    <property type="component" value="Segment"/>
</dbReference>
<dbReference type="Pfam" id="PF00542">
    <property type="entry name" value="Ribosomal_L12"/>
    <property type="match status" value="1"/>
</dbReference>
<dbReference type="KEGG" id="vg:65128473"/>
<proteinExistence type="predicted"/>
<evidence type="ECO:0000313" key="3">
    <source>
        <dbReference type="Proteomes" id="UP000593838"/>
    </source>
</evidence>
<organism evidence="2 3">
    <name type="scientific">uncultured phage cr50_1</name>
    <dbReference type="NCBI Taxonomy" id="2772059"/>
    <lineage>
        <taxon>Viruses</taxon>
        <taxon>Duplodnaviria</taxon>
        <taxon>Heunggongvirae</taxon>
        <taxon>Uroviricota</taxon>
        <taxon>Caudoviricetes</taxon>
        <taxon>Crassvirales</taxon>
        <taxon>Suoliviridae</taxon>
        <taxon>Boorivirinae</taxon>
        <taxon>Cohcovirus</taxon>
        <taxon>Cohcovirus hiberniae</taxon>
    </lineage>
</organism>
<evidence type="ECO:0000259" key="1">
    <source>
        <dbReference type="Pfam" id="PF00542"/>
    </source>
</evidence>
<feature type="domain" description="Large ribosomal subunit protein bL12 C-terminal" evidence="1">
    <location>
        <begin position="17"/>
        <end position="55"/>
    </location>
</feature>
<dbReference type="GeneID" id="65128473"/>
<dbReference type="GO" id="GO:0003735">
    <property type="term" value="F:structural constituent of ribosome"/>
    <property type="evidence" value="ECO:0007669"/>
    <property type="project" value="InterPro"/>
</dbReference>
<dbReference type="EMBL" id="MT774375">
    <property type="protein sequence ID" value="QOR58021.1"/>
    <property type="molecule type" value="Genomic_DNA"/>
</dbReference>
<keyword evidence="3" id="KW-1185">Reference proteome</keyword>
<dbReference type="InterPro" id="IPR014719">
    <property type="entry name" value="Ribosomal_bL12_C/ClpS-like"/>
</dbReference>
<accession>A0A7M1RVW0</accession>
<protein>
    <recommendedName>
        <fullName evidence="1">Large ribosomal subunit protein bL12 C-terminal domain-containing protein</fullName>
    </recommendedName>
</protein>
<name>A0A7M1RVW0_9CAUD</name>
<reference evidence="2 3" key="1">
    <citation type="submission" date="2020-07" db="EMBL/GenBank/DDBJ databases">
        <title>Taxonomic proposal: Crassvirales, a new order of highly abundant and diverse bacterial viruses.</title>
        <authorList>
            <person name="Shkoporov A.N."/>
            <person name="Stockdale S.R."/>
            <person name="Guerin E."/>
            <person name="Ross R.P."/>
            <person name="Hill C."/>
        </authorList>
    </citation>
    <scope>NUCLEOTIDE SEQUENCE [LARGE SCALE GENOMIC DNA]</scope>
</reference>
<dbReference type="Gene3D" id="3.30.1390.10">
    <property type="match status" value="1"/>
</dbReference>
<dbReference type="RefSeq" id="YP_010110179.1">
    <property type="nucleotide sequence ID" value="NC_055868.1"/>
</dbReference>
<evidence type="ECO:0000313" key="2">
    <source>
        <dbReference type="EMBL" id="QOR58021.1"/>
    </source>
</evidence>
<sequence>MINMKIKIDFTHPNVRSYKLQAIKALKEITGMGLKEAKDTVDSGDYTIVQSKKSEKDVEVEYRTVLNIFEINGIIEPHSFCTLITEKNSVKEIEPDVVKVGSVYIITEEKYQYLRKSLSILMDLLGTSKQFIQAHDALLNK</sequence>
<dbReference type="InterPro" id="IPR013823">
    <property type="entry name" value="Ribosomal_bL12_C"/>
</dbReference>
<dbReference type="SUPFAM" id="SSF54736">
    <property type="entry name" value="ClpS-like"/>
    <property type="match status" value="1"/>
</dbReference>